<evidence type="ECO:0000313" key="5">
    <source>
        <dbReference type="Proteomes" id="UP000887567"/>
    </source>
</evidence>
<keyword evidence="5" id="KW-1185">Reference proteome</keyword>
<keyword evidence="3" id="KW-0732">Signal</keyword>
<dbReference type="PANTHER" id="PTHR24024">
    <property type="entry name" value="PULMONARY SURFACTANT-ASSOCIATED PROTEIN A"/>
    <property type="match status" value="1"/>
</dbReference>
<dbReference type="EnsemblMetazoa" id="XM_021043021.2">
    <property type="protein sequence ID" value="XP_020898680.1"/>
    <property type="gene ID" value="LOC110237433"/>
</dbReference>
<evidence type="ECO:0000313" key="4">
    <source>
        <dbReference type="EnsemblMetazoa" id="XP_020898680.1"/>
    </source>
</evidence>
<evidence type="ECO:0008006" key="6">
    <source>
        <dbReference type="Google" id="ProtNLM"/>
    </source>
</evidence>
<feature type="signal peptide" evidence="3">
    <location>
        <begin position="1"/>
        <end position="20"/>
    </location>
</feature>
<dbReference type="Proteomes" id="UP000887567">
    <property type="component" value="Unplaced"/>
</dbReference>
<accession>A0A913X518</accession>
<dbReference type="RefSeq" id="XP_020898680.1">
    <property type="nucleotide sequence ID" value="XM_021043021.2"/>
</dbReference>
<dbReference type="GeneID" id="110237433"/>
<dbReference type="OMA" id="YATTIMI"/>
<evidence type="ECO:0000256" key="1">
    <source>
        <dbReference type="SAM" id="Coils"/>
    </source>
</evidence>
<feature type="coiled-coil region" evidence="1">
    <location>
        <begin position="34"/>
        <end position="61"/>
    </location>
</feature>
<name>A0A913X518_EXADI</name>
<evidence type="ECO:0000256" key="3">
    <source>
        <dbReference type="SAM" id="SignalP"/>
    </source>
</evidence>
<evidence type="ECO:0000256" key="2">
    <source>
        <dbReference type="SAM" id="MobiDB-lite"/>
    </source>
</evidence>
<feature type="region of interest" description="Disordered" evidence="2">
    <location>
        <begin position="63"/>
        <end position="139"/>
    </location>
</feature>
<sequence length="317" mass="34365">MLLKAIFIVVIIAMFWGADGRDDEHNDVVKRGTLNKTNQDLKVLSDVVKALKERMKILETRQGFCKEGAPGKPGKDGRDGIPGKNGAPGKDGARGKDGVGLPGRDGRDGQPGPRGSPGLKGPRGVKGSMGHPGPKSGGVKYIRWGRTSCPSGANLVYKGRVGGEHFNHLGGGSNYVCLTESPKYASYNDARQSSGFMYGAEYQTKHSYNPFPHNPHDHDVPCAVCFVPNRNAKLMIPATYECPAGWSKEYWGYLMAADYRHKNQKDFVCVDKDPEVVKGSVHDHNGALLYTVEGRCGSLPCLPYVEGRELTCAVCTK</sequence>
<dbReference type="AlphaFoldDB" id="A0A913X518"/>
<feature type="chain" id="PRO_5037688712" description="Short-chain collagen C4-like" evidence="3">
    <location>
        <begin position="21"/>
        <end position="317"/>
    </location>
</feature>
<dbReference type="GO" id="GO:0005615">
    <property type="term" value="C:extracellular space"/>
    <property type="evidence" value="ECO:0007669"/>
    <property type="project" value="TreeGrafter"/>
</dbReference>
<protein>
    <recommendedName>
        <fullName evidence="6">Short-chain collagen C4-like</fullName>
    </recommendedName>
</protein>
<dbReference type="InterPro" id="IPR051077">
    <property type="entry name" value="Ca-dependent_lectin"/>
</dbReference>
<reference evidence="4" key="1">
    <citation type="submission" date="2022-11" db="UniProtKB">
        <authorList>
            <consortium name="EnsemblMetazoa"/>
        </authorList>
    </citation>
    <scope>IDENTIFICATION</scope>
</reference>
<dbReference type="PANTHER" id="PTHR24024:SF18">
    <property type="entry name" value="SHORT-CHAIN COLLAGEN C4-LIKE"/>
    <property type="match status" value="1"/>
</dbReference>
<dbReference type="OrthoDB" id="6086925at2759"/>
<keyword evidence="1" id="KW-0175">Coiled coil</keyword>
<proteinExistence type="predicted"/>
<organism evidence="4 5">
    <name type="scientific">Exaiptasia diaphana</name>
    <name type="common">Tropical sea anemone</name>
    <name type="synonym">Aiptasia pulchella</name>
    <dbReference type="NCBI Taxonomy" id="2652724"/>
    <lineage>
        <taxon>Eukaryota</taxon>
        <taxon>Metazoa</taxon>
        <taxon>Cnidaria</taxon>
        <taxon>Anthozoa</taxon>
        <taxon>Hexacorallia</taxon>
        <taxon>Actiniaria</taxon>
        <taxon>Aiptasiidae</taxon>
        <taxon>Exaiptasia</taxon>
    </lineage>
</organism>
<dbReference type="KEGG" id="epa:110237433"/>